<evidence type="ECO:0000313" key="3">
    <source>
        <dbReference type="Proteomes" id="UP000233469"/>
    </source>
</evidence>
<evidence type="ECO:0000313" key="2">
    <source>
        <dbReference type="EMBL" id="PKK57071.1"/>
    </source>
</evidence>
<proteinExistence type="predicted"/>
<accession>A0A2N1M616</accession>
<dbReference type="AlphaFoldDB" id="A0A2N1M616"/>
<sequence>MPNAANYRSYPKSEFCTANQLCRIEEDFIYDTKIDSRSGFDEDEDYGEETEEVLIDSQKNAAGDDLAE</sequence>
<gene>
    <name evidence="2" type="ORF">RhiirC2_798716</name>
</gene>
<reference evidence="2 3" key="1">
    <citation type="submission" date="2016-04" db="EMBL/GenBank/DDBJ databases">
        <title>Genome analyses suggest a sexual origin of heterokaryosis in a supposedly ancient asexual fungus.</title>
        <authorList>
            <person name="Ropars J."/>
            <person name="Sedzielewska K."/>
            <person name="Noel J."/>
            <person name="Charron P."/>
            <person name="Farinelli L."/>
            <person name="Marton T."/>
            <person name="Kruger M."/>
            <person name="Pelin A."/>
            <person name="Brachmann A."/>
            <person name="Corradi N."/>
        </authorList>
    </citation>
    <scope>NUCLEOTIDE SEQUENCE [LARGE SCALE GENOMIC DNA]</scope>
    <source>
        <strain evidence="2 3">C2</strain>
    </source>
</reference>
<feature type="compositionally biased region" description="Acidic residues" evidence="1">
    <location>
        <begin position="41"/>
        <end position="54"/>
    </location>
</feature>
<comment type="caution">
    <text evidence="2">The sequence shown here is derived from an EMBL/GenBank/DDBJ whole genome shotgun (WGS) entry which is preliminary data.</text>
</comment>
<dbReference type="EMBL" id="LLXL01004779">
    <property type="protein sequence ID" value="PKK57071.1"/>
    <property type="molecule type" value="Genomic_DNA"/>
</dbReference>
<reference evidence="2 3" key="2">
    <citation type="submission" date="2017-10" db="EMBL/GenBank/DDBJ databases">
        <title>Extensive intraspecific genome diversity in a model arbuscular mycorrhizal fungus.</title>
        <authorList>
            <person name="Chen E.C.H."/>
            <person name="Morin E."/>
            <person name="Baudet D."/>
            <person name="Noel J."/>
            <person name="Ndikumana S."/>
            <person name="Charron P."/>
            <person name="St-Onge C."/>
            <person name="Giorgi J."/>
            <person name="Grigoriev I.V."/>
            <person name="Roux C."/>
            <person name="Martin F.M."/>
            <person name="Corradi N."/>
        </authorList>
    </citation>
    <scope>NUCLEOTIDE SEQUENCE [LARGE SCALE GENOMIC DNA]</scope>
    <source>
        <strain evidence="2 3">C2</strain>
    </source>
</reference>
<evidence type="ECO:0000256" key="1">
    <source>
        <dbReference type="SAM" id="MobiDB-lite"/>
    </source>
</evidence>
<organism evidence="2 3">
    <name type="scientific">Rhizophagus irregularis</name>
    <dbReference type="NCBI Taxonomy" id="588596"/>
    <lineage>
        <taxon>Eukaryota</taxon>
        <taxon>Fungi</taxon>
        <taxon>Fungi incertae sedis</taxon>
        <taxon>Mucoromycota</taxon>
        <taxon>Glomeromycotina</taxon>
        <taxon>Glomeromycetes</taxon>
        <taxon>Glomerales</taxon>
        <taxon>Glomeraceae</taxon>
        <taxon>Rhizophagus</taxon>
    </lineage>
</organism>
<feature type="region of interest" description="Disordered" evidence="1">
    <location>
        <begin position="34"/>
        <end position="68"/>
    </location>
</feature>
<dbReference type="Proteomes" id="UP000233469">
    <property type="component" value="Unassembled WGS sequence"/>
</dbReference>
<protein>
    <submittedName>
        <fullName evidence="2">Uncharacterized protein</fullName>
    </submittedName>
</protein>
<name>A0A2N1M616_9GLOM</name>